<protein>
    <recommendedName>
        <fullName evidence="4">PepSY domain-containing protein</fullName>
    </recommendedName>
</protein>
<sequence precursor="true">MKKFWSISLLLFISSLFSAWSYAQSTITQEQAIEIAKQELLNEGGDIEWIGDTIVMFDEECNCWGIIFESKQLPNGGYLIGDHVSAEVSPDGSSVQLRAGY</sequence>
<reference evidence="2 3" key="1">
    <citation type="submission" date="2018-01" db="EMBL/GenBank/DDBJ databases">
        <title>Saezia sanguinis gen. nov., sp. nov., in the order Burkholderiales isolated from human blood.</title>
        <authorList>
            <person name="Medina-Pascual M.J."/>
            <person name="Valdezate S."/>
            <person name="Monzon S."/>
            <person name="Cuesta I."/>
            <person name="Carrasco G."/>
            <person name="Villalon P."/>
            <person name="Saez-Nieto J.A."/>
        </authorList>
    </citation>
    <scope>NUCLEOTIDE SEQUENCE [LARGE SCALE GENOMIC DNA]</scope>
    <source>
        <strain evidence="2 3">CNM695-12</strain>
    </source>
</reference>
<dbReference type="RefSeq" id="WP_126980007.1">
    <property type="nucleotide sequence ID" value="NZ_PQSP01000004.1"/>
</dbReference>
<dbReference type="Proteomes" id="UP000286947">
    <property type="component" value="Unassembled WGS sequence"/>
</dbReference>
<keyword evidence="3" id="KW-1185">Reference proteome</keyword>
<accession>A0A433SCQ7</accession>
<keyword evidence="1" id="KW-0732">Signal</keyword>
<gene>
    <name evidence="2" type="ORF">CUZ56_01801</name>
</gene>
<feature type="signal peptide" evidence="1">
    <location>
        <begin position="1"/>
        <end position="23"/>
    </location>
</feature>
<evidence type="ECO:0000313" key="3">
    <source>
        <dbReference type="Proteomes" id="UP000286947"/>
    </source>
</evidence>
<dbReference type="AlphaFoldDB" id="A0A433SCQ7"/>
<evidence type="ECO:0000313" key="2">
    <source>
        <dbReference type="EMBL" id="RUS66521.1"/>
    </source>
</evidence>
<organism evidence="2 3">
    <name type="scientific">Saezia sanguinis</name>
    <dbReference type="NCBI Taxonomy" id="1965230"/>
    <lineage>
        <taxon>Bacteria</taxon>
        <taxon>Pseudomonadati</taxon>
        <taxon>Pseudomonadota</taxon>
        <taxon>Betaproteobacteria</taxon>
        <taxon>Burkholderiales</taxon>
        <taxon>Saeziaceae</taxon>
        <taxon>Saezia</taxon>
    </lineage>
</organism>
<evidence type="ECO:0000256" key="1">
    <source>
        <dbReference type="SAM" id="SignalP"/>
    </source>
</evidence>
<evidence type="ECO:0008006" key="4">
    <source>
        <dbReference type="Google" id="ProtNLM"/>
    </source>
</evidence>
<dbReference type="EMBL" id="PQSP01000004">
    <property type="protein sequence ID" value="RUS66521.1"/>
    <property type="molecule type" value="Genomic_DNA"/>
</dbReference>
<comment type="caution">
    <text evidence="2">The sequence shown here is derived from an EMBL/GenBank/DDBJ whole genome shotgun (WGS) entry which is preliminary data.</text>
</comment>
<proteinExistence type="predicted"/>
<feature type="chain" id="PRO_5019539100" description="PepSY domain-containing protein" evidence="1">
    <location>
        <begin position="24"/>
        <end position="101"/>
    </location>
</feature>
<name>A0A433SCQ7_9BURK</name>